<evidence type="ECO:0000259" key="5">
    <source>
        <dbReference type="Pfam" id="PF13193"/>
    </source>
</evidence>
<proteinExistence type="inferred from homology"/>
<feature type="non-terminal residue" evidence="6">
    <location>
        <position position="1"/>
    </location>
</feature>
<keyword evidence="2 6" id="KW-0436">Ligase</keyword>
<reference evidence="6" key="2">
    <citation type="journal article" date="2014" name="ISME J.">
        <title>Microbial stratification in low pH oxic and suboxic macroscopic growths along an acid mine drainage.</title>
        <authorList>
            <person name="Mendez-Garcia C."/>
            <person name="Mesa V."/>
            <person name="Sprenger R.R."/>
            <person name="Richter M."/>
            <person name="Diez M.S."/>
            <person name="Solano J."/>
            <person name="Bargiela R."/>
            <person name="Golyshina O.V."/>
            <person name="Manteca A."/>
            <person name="Ramos J.L."/>
            <person name="Gallego J.R."/>
            <person name="Llorente I."/>
            <person name="Martins Dos Santos V.A."/>
            <person name="Jensen O.N."/>
            <person name="Pelaez A.I."/>
            <person name="Sanchez J."/>
            <person name="Ferrer M."/>
        </authorList>
    </citation>
    <scope>NUCLEOTIDE SEQUENCE</scope>
</reference>
<name>T1DCB5_9ZZZZ</name>
<dbReference type="Gene3D" id="3.30.300.30">
    <property type="match status" value="1"/>
</dbReference>
<reference evidence="6" key="1">
    <citation type="submission" date="2013-08" db="EMBL/GenBank/DDBJ databases">
        <authorList>
            <person name="Mendez C."/>
            <person name="Richter M."/>
            <person name="Ferrer M."/>
            <person name="Sanchez J."/>
        </authorList>
    </citation>
    <scope>NUCLEOTIDE SEQUENCE</scope>
</reference>
<evidence type="ECO:0000313" key="6">
    <source>
        <dbReference type="EMBL" id="EQD79720.1"/>
    </source>
</evidence>
<dbReference type="GO" id="GO:0006631">
    <property type="term" value="P:fatty acid metabolic process"/>
    <property type="evidence" value="ECO:0007669"/>
    <property type="project" value="UniProtKB-KW"/>
</dbReference>
<keyword evidence="4" id="KW-0443">Lipid metabolism</keyword>
<accession>T1DCB5</accession>
<evidence type="ECO:0000256" key="3">
    <source>
        <dbReference type="ARBA" id="ARBA00022832"/>
    </source>
</evidence>
<dbReference type="PANTHER" id="PTHR43859">
    <property type="entry name" value="ACYL-ACTIVATING ENZYME"/>
    <property type="match status" value="1"/>
</dbReference>
<organism evidence="6">
    <name type="scientific">mine drainage metagenome</name>
    <dbReference type="NCBI Taxonomy" id="410659"/>
    <lineage>
        <taxon>unclassified sequences</taxon>
        <taxon>metagenomes</taxon>
        <taxon>ecological metagenomes</taxon>
    </lineage>
</organism>
<dbReference type="GO" id="GO:0016874">
    <property type="term" value="F:ligase activity"/>
    <property type="evidence" value="ECO:0007669"/>
    <property type="project" value="UniProtKB-KW"/>
</dbReference>
<keyword evidence="3" id="KW-0276">Fatty acid metabolism</keyword>
<dbReference type="InterPro" id="IPR045851">
    <property type="entry name" value="AMP-bd_C_sf"/>
</dbReference>
<gene>
    <name evidence="6" type="ORF">B1A_01584</name>
</gene>
<dbReference type="Gene3D" id="2.30.38.10">
    <property type="entry name" value="Luciferase, Domain 3"/>
    <property type="match status" value="1"/>
</dbReference>
<dbReference type="FunFam" id="3.30.300.30:FF:000008">
    <property type="entry name" value="2,3-dihydroxybenzoate-AMP ligase"/>
    <property type="match status" value="1"/>
</dbReference>
<dbReference type="InterPro" id="IPR025110">
    <property type="entry name" value="AMP-bd_C"/>
</dbReference>
<dbReference type="SUPFAM" id="SSF56801">
    <property type="entry name" value="Acetyl-CoA synthetase-like"/>
    <property type="match status" value="1"/>
</dbReference>
<sequence length="155" mass="17107">YRSPQLCTGYWQKPEETEESFQGGWFHSGDLARIDEAGYIFILDRKKDVINTGGVLVASREVEDALYGHPSVKEVAVVATPDPKWIEAVTAVVVLKEGATATTEELIAHARTRLAPFKVPRRVAFVSDLPRNASGKILKRSLRDMLAAEGDVEGR</sequence>
<evidence type="ECO:0000256" key="2">
    <source>
        <dbReference type="ARBA" id="ARBA00022598"/>
    </source>
</evidence>
<feature type="domain" description="AMP-binding enzyme C-terminal" evidence="5">
    <location>
        <begin position="61"/>
        <end position="136"/>
    </location>
</feature>
<dbReference type="EMBL" id="AUZX01001200">
    <property type="protein sequence ID" value="EQD79720.1"/>
    <property type="molecule type" value="Genomic_DNA"/>
</dbReference>
<comment type="caution">
    <text evidence="6">The sequence shown here is derived from an EMBL/GenBank/DDBJ whole genome shotgun (WGS) entry which is preliminary data.</text>
</comment>
<protein>
    <submittedName>
        <fullName evidence="6">AMP-dependent synthetase and ligase</fullName>
    </submittedName>
</protein>
<evidence type="ECO:0000256" key="4">
    <source>
        <dbReference type="ARBA" id="ARBA00023098"/>
    </source>
</evidence>
<dbReference type="Pfam" id="PF13193">
    <property type="entry name" value="AMP-binding_C"/>
    <property type="match status" value="1"/>
</dbReference>
<comment type="similarity">
    <text evidence="1">Belongs to the ATP-dependent AMP-binding enzyme family.</text>
</comment>
<evidence type="ECO:0000256" key="1">
    <source>
        <dbReference type="ARBA" id="ARBA00006432"/>
    </source>
</evidence>
<dbReference type="AlphaFoldDB" id="T1DCB5"/>
<dbReference type="PANTHER" id="PTHR43859:SF4">
    <property type="entry name" value="BUTANOATE--COA LIGASE AAE1-RELATED"/>
    <property type="match status" value="1"/>
</dbReference>
<feature type="non-terminal residue" evidence="6">
    <location>
        <position position="155"/>
    </location>
</feature>